<keyword evidence="2" id="KW-0808">Transferase</keyword>
<evidence type="ECO:0000256" key="4">
    <source>
        <dbReference type="PIRSR" id="PIRSR005739-1"/>
    </source>
</evidence>
<keyword evidence="1" id="KW-0489">Methyltransferase</keyword>
<dbReference type="PANTHER" id="PTHR43712:SF2">
    <property type="entry name" value="O-METHYLTRANSFERASE CICE"/>
    <property type="match status" value="1"/>
</dbReference>
<feature type="domain" description="O-methyltransferase dimerisation" evidence="6">
    <location>
        <begin position="1"/>
        <end position="77"/>
    </location>
</feature>
<evidence type="ECO:0000256" key="3">
    <source>
        <dbReference type="ARBA" id="ARBA00022691"/>
    </source>
</evidence>
<dbReference type="PIRSF" id="PIRSF005739">
    <property type="entry name" value="O-mtase"/>
    <property type="match status" value="1"/>
</dbReference>
<dbReference type="InterPro" id="IPR016461">
    <property type="entry name" value="COMT-like"/>
</dbReference>
<dbReference type="AlphaFoldDB" id="B0LJ52"/>
<dbReference type="PROSITE" id="PS51683">
    <property type="entry name" value="SAM_OMT_II"/>
    <property type="match status" value="1"/>
</dbReference>
<reference evidence="7" key="2">
    <citation type="journal article" date="2008" name="Antimicrob. Agents Chemother.">
        <title>Biosynthetic investigations of lactonamycin and lactonamycin z: cloning of the biosynthetic gene clusters and discovery of an unusual starter unit.</title>
        <authorList>
            <person name="Zhang X."/>
            <person name="Alemany L.B."/>
            <person name="Fiedler H.P."/>
            <person name="Goodfellow M."/>
            <person name="Parry R.J."/>
        </authorList>
    </citation>
    <scope>NUCLEOTIDE SEQUENCE</scope>
    <source>
        <strain evidence="7">AK 623</strain>
    </source>
</reference>
<gene>
    <name evidence="7" type="primary">lcz35</name>
</gene>
<dbReference type="GO" id="GO:0046983">
    <property type="term" value="F:protein dimerization activity"/>
    <property type="evidence" value="ECO:0007669"/>
    <property type="project" value="InterPro"/>
</dbReference>
<dbReference type="EMBL" id="EU147299">
    <property type="protein sequence ID" value="ABX71152.1"/>
    <property type="molecule type" value="Genomic_DNA"/>
</dbReference>
<feature type="active site" description="Proton acceptor" evidence="4">
    <location>
        <position position="231"/>
    </location>
</feature>
<name>B0LJ52_9ACTN</name>
<organism evidence="7">
    <name type="scientific">Streptomyces sanglieri</name>
    <dbReference type="NCBI Taxonomy" id="193460"/>
    <lineage>
        <taxon>Bacteria</taxon>
        <taxon>Bacillati</taxon>
        <taxon>Actinomycetota</taxon>
        <taxon>Actinomycetes</taxon>
        <taxon>Kitasatosporales</taxon>
        <taxon>Streptomycetaceae</taxon>
        <taxon>Streptomyces</taxon>
    </lineage>
</organism>
<evidence type="ECO:0000256" key="1">
    <source>
        <dbReference type="ARBA" id="ARBA00022603"/>
    </source>
</evidence>
<reference evidence="7" key="1">
    <citation type="submission" date="2007-09" db="EMBL/GenBank/DDBJ databases">
        <authorList>
            <person name="Zhang X.J."/>
            <person name="Alemany L.B."/>
            <person name="Fiedler H.-P."/>
            <person name="Goodfellow M."/>
            <person name="Parry R.J."/>
        </authorList>
    </citation>
    <scope>NUCLEOTIDE SEQUENCE</scope>
    <source>
        <strain evidence="7">AK 623</strain>
    </source>
</reference>
<feature type="domain" description="O-methyltransferase C-terminal" evidence="5">
    <location>
        <begin position="114"/>
        <end position="304"/>
    </location>
</feature>
<proteinExistence type="predicted"/>
<dbReference type="SUPFAM" id="SSF46785">
    <property type="entry name" value="Winged helix' DNA-binding domain"/>
    <property type="match status" value="1"/>
</dbReference>
<dbReference type="InterPro" id="IPR029063">
    <property type="entry name" value="SAM-dependent_MTases_sf"/>
</dbReference>
<dbReference type="InterPro" id="IPR001077">
    <property type="entry name" value="COMT_C"/>
</dbReference>
<dbReference type="Pfam" id="PF08100">
    <property type="entry name" value="Dimerisation"/>
    <property type="match status" value="1"/>
</dbReference>
<dbReference type="GO" id="GO:0008171">
    <property type="term" value="F:O-methyltransferase activity"/>
    <property type="evidence" value="ECO:0007669"/>
    <property type="project" value="InterPro"/>
</dbReference>
<dbReference type="SUPFAM" id="SSF53335">
    <property type="entry name" value="S-adenosyl-L-methionine-dependent methyltransferases"/>
    <property type="match status" value="1"/>
</dbReference>
<dbReference type="Pfam" id="PF00891">
    <property type="entry name" value="Methyltransf_2"/>
    <property type="match status" value="1"/>
</dbReference>
<dbReference type="PANTHER" id="PTHR43712">
    <property type="entry name" value="PUTATIVE (AFU_ORTHOLOGUE AFUA_4G14580)-RELATED"/>
    <property type="match status" value="1"/>
</dbReference>
<dbReference type="InterPro" id="IPR036390">
    <property type="entry name" value="WH_DNA-bd_sf"/>
</dbReference>
<dbReference type="Gene3D" id="1.10.10.10">
    <property type="entry name" value="Winged helix-like DNA-binding domain superfamily/Winged helix DNA-binding domain"/>
    <property type="match status" value="1"/>
</dbReference>
<evidence type="ECO:0000313" key="7">
    <source>
        <dbReference type="EMBL" id="ABX71152.1"/>
    </source>
</evidence>
<dbReference type="InterPro" id="IPR012967">
    <property type="entry name" value="COMT_dimerisation"/>
</dbReference>
<dbReference type="CDD" id="cd02440">
    <property type="entry name" value="AdoMet_MTases"/>
    <property type="match status" value="1"/>
</dbReference>
<accession>B0LJ52</accession>
<keyword evidence="3" id="KW-0949">S-adenosyl-L-methionine</keyword>
<sequence length="323" mass="36098">MDIASGFWRARALFSAVDLDLFTHLAKGPATREELQDSLGLHPSPAEDFLDALVALGLLQREDGRYANARAAERYLDRAKDSYVGGFFTFMSYSLYPAWGRLTGLLRSGGRQEGLDDFGEWYKDLDQVRGFMHAMDSVSAPVTEELVRRFDWSAYRTFADLGGARGNLAGHLVKAHTHLRGTTFDVPAVKPLFEEHVAKLGVADKVDFQGGDFRIDPLPETDVLIFGHVLHDWDADTRELLVKRAYDALRPGGALLIYEELLDDDRRGPARSLLMSLNMRLVRSDGSEYTAAESRGWLREAGFAEVSVEDLTATERLVVARKK</sequence>
<dbReference type="GO" id="GO:0032259">
    <property type="term" value="P:methylation"/>
    <property type="evidence" value="ECO:0007669"/>
    <property type="project" value="UniProtKB-KW"/>
</dbReference>
<evidence type="ECO:0000256" key="2">
    <source>
        <dbReference type="ARBA" id="ARBA00022679"/>
    </source>
</evidence>
<dbReference type="Gene3D" id="3.40.50.150">
    <property type="entry name" value="Vaccinia Virus protein VP39"/>
    <property type="match status" value="1"/>
</dbReference>
<dbReference type="InterPro" id="IPR036388">
    <property type="entry name" value="WH-like_DNA-bd_sf"/>
</dbReference>
<protein>
    <submittedName>
        <fullName evidence="7">Lcz35</fullName>
    </submittedName>
</protein>
<evidence type="ECO:0000259" key="6">
    <source>
        <dbReference type="Pfam" id="PF08100"/>
    </source>
</evidence>
<evidence type="ECO:0000259" key="5">
    <source>
        <dbReference type="Pfam" id="PF00891"/>
    </source>
</evidence>